<proteinExistence type="predicted"/>
<dbReference type="EMBL" id="FNKD01000001">
    <property type="protein sequence ID" value="SDQ20741.1"/>
    <property type="molecule type" value="Genomic_DNA"/>
</dbReference>
<dbReference type="AlphaFoldDB" id="A0A1H0Z0R5"/>
<dbReference type="STRING" id="553311.SAMN05216231_0946"/>
<organism evidence="1 2">
    <name type="scientific">Virgibacillus salinus</name>
    <dbReference type="NCBI Taxonomy" id="553311"/>
    <lineage>
        <taxon>Bacteria</taxon>
        <taxon>Bacillati</taxon>
        <taxon>Bacillota</taxon>
        <taxon>Bacilli</taxon>
        <taxon>Bacillales</taxon>
        <taxon>Bacillaceae</taxon>
        <taxon>Virgibacillus</taxon>
    </lineage>
</organism>
<dbReference type="Proteomes" id="UP000199444">
    <property type="component" value="Unassembled WGS sequence"/>
</dbReference>
<sequence length="92" mass="11120">MTGLVFLILMPMRLVNAENIEVEQQHNWEELSTNHEVIQTETHNYYYWKNFIRQTGTCEISLKLKTVVYYCDLHNHTKTKSNLEERLHSERH</sequence>
<gene>
    <name evidence="1" type="ORF">SAMN05216231_0946</name>
</gene>
<evidence type="ECO:0000313" key="1">
    <source>
        <dbReference type="EMBL" id="SDQ20741.1"/>
    </source>
</evidence>
<name>A0A1H0Z0R5_9BACI</name>
<accession>A0A1H0Z0R5</accession>
<evidence type="ECO:0000313" key="2">
    <source>
        <dbReference type="Proteomes" id="UP000199444"/>
    </source>
</evidence>
<reference evidence="1 2" key="1">
    <citation type="submission" date="2016-10" db="EMBL/GenBank/DDBJ databases">
        <authorList>
            <person name="de Groot N.N."/>
        </authorList>
    </citation>
    <scope>NUCLEOTIDE SEQUENCE [LARGE SCALE GENOMIC DNA]</scope>
    <source>
        <strain evidence="1 2">CGMCC 1.10449</strain>
    </source>
</reference>
<protein>
    <submittedName>
        <fullName evidence="1">Uncharacterized protein</fullName>
    </submittedName>
</protein>
<keyword evidence="2" id="KW-1185">Reference proteome</keyword>